<dbReference type="InterPro" id="IPR029066">
    <property type="entry name" value="PLP-binding_barrel"/>
</dbReference>
<dbReference type="InterPro" id="IPR022644">
    <property type="entry name" value="De-COase2_N"/>
</dbReference>
<evidence type="ECO:0000256" key="2">
    <source>
        <dbReference type="ARBA" id="ARBA00022898"/>
    </source>
</evidence>
<dbReference type="EMBL" id="ADVR01000112">
    <property type="protein sequence ID" value="EFO79517.1"/>
    <property type="molecule type" value="Genomic_DNA"/>
</dbReference>
<dbReference type="STRING" id="765420.OSCT_2643"/>
<comment type="cofactor">
    <cofactor evidence="1">
        <name>pyridoxal 5'-phosphate</name>
        <dbReference type="ChEBI" id="CHEBI:597326"/>
    </cofactor>
</comment>
<dbReference type="PANTHER" id="PTHR43295">
    <property type="entry name" value="ARGININE DECARBOXYLASE"/>
    <property type="match status" value="1"/>
</dbReference>
<dbReference type="InterPro" id="IPR009006">
    <property type="entry name" value="Ala_racemase/Decarboxylase_C"/>
</dbReference>
<reference evidence="4 5" key="1">
    <citation type="journal article" date="2011" name="J. Bacteriol.">
        <title>Draft genome sequence of the anoxygenic filamentous phototrophic bacterium Oscillochloris trichoides subsp. DG-6.</title>
        <authorList>
            <person name="Kuznetsov B.B."/>
            <person name="Ivanovsky R.N."/>
            <person name="Keppen O.I."/>
            <person name="Sukhacheva M.V."/>
            <person name="Bumazhkin B.K."/>
            <person name="Patutina E.O."/>
            <person name="Beletsky A.V."/>
            <person name="Mardanov A.V."/>
            <person name="Baslerov R.V."/>
            <person name="Panteleeva A.N."/>
            <person name="Kolganova T.V."/>
            <person name="Ravin N.V."/>
            <person name="Skryabin K.G."/>
        </authorList>
    </citation>
    <scope>NUCLEOTIDE SEQUENCE [LARGE SCALE GENOMIC DNA]</scope>
    <source>
        <strain evidence="4 5">DG-6</strain>
    </source>
</reference>
<dbReference type="GO" id="GO:0008295">
    <property type="term" value="P:spermidine biosynthetic process"/>
    <property type="evidence" value="ECO:0007669"/>
    <property type="project" value="InterPro"/>
</dbReference>
<proteinExistence type="predicted"/>
<accession>E1IH42</accession>
<dbReference type="GO" id="GO:0008792">
    <property type="term" value="F:arginine decarboxylase activity"/>
    <property type="evidence" value="ECO:0007669"/>
    <property type="project" value="InterPro"/>
</dbReference>
<dbReference type="SUPFAM" id="SSF51419">
    <property type="entry name" value="PLP-binding barrel"/>
    <property type="match status" value="1"/>
</dbReference>
<keyword evidence="5" id="KW-1185">Reference proteome</keyword>
<evidence type="ECO:0000313" key="4">
    <source>
        <dbReference type="EMBL" id="EFO79517.1"/>
    </source>
</evidence>
<dbReference type="AlphaFoldDB" id="E1IH42"/>
<evidence type="ECO:0000256" key="1">
    <source>
        <dbReference type="ARBA" id="ARBA00001933"/>
    </source>
</evidence>
<organism evidence="4 5">
    <name type="scientific">Oscillochloris trichoides DG-6</name>
    <dbReference type="NCBI Taxonomy" id="765420"/>
    <lineage>
        <taxon>Bacteria</taxon>
        <taxon>Bacillati</taxon>
        <taxon>Chloroflexota</taxon>
        <taxon>Chloroflexia</taxon>
        <taxon>Chloroflexales</taxon>
        <taxon>Chloroflexineae</taxon>
        <taxon>Oscillochloridaceae</taxon>
        <taxon>Oscillochloris</taxon>
    </lineage>
</organism>
<keyword evidence="2" id="KW-0663">Pyridoxal phosphate</keyword>
<dbReference type="Pfam" id="PF02784">
    <property type="entry name" value="Orn_Arg_deC_N"/>
    <property type="match status" value="1"/>
</dbReference>
<dbReference type="GO" id="GO:0006527">
    <property type="term" value="P:L-arginine catabolic process"/>
    <property type="evidence" value="ECO:0007669"/>
    <property type="project" value="InterPro"/>
</dbReference>
<sequence length="508" mass="56459">MVQLKKQIYAEYIQDRHGIAPEGPITDFLTREQGQILLGGQANLNRLANRHGAPLEVVYTPQITTQVERMRTWAEEARQISEYTGTFLYAYATKANFAAEAVATALAAGVHYETSAAADVMIAQRLWRQGTLPKGRLIFCHGSKEPNYLAAIRELRSDGCETITPVLDDLNELEDLITCPHTMQFGVRERAAGNRDGRHPGQDRFGLSGAEITRAAEMIAASRHRLVLYHAMIGSQVEDEAHFLNTLRDSVVGYCRLRQQVPTLRYFNFGGGVPTSGYRLGFEFDYVGFLTRLMRVIRDTCTEYDVPMPDLVGEFGRYTVATHSVFLLEVGAVKSGQPGEPDWYLVNGSLMVSLPDSILVEGQEFVIVPLNGWDRPVRPVRLAGRRTCDSDDVYPRPDQPPLMLPDIGEGLVLAICGVGAYQQMISGRGGAHHCLSPEPARVVFSQVEGRLQSRYVPQQDQATIMRLLGYPPQQQPVPLRIAPSAPVPISLGAMAARRRMRERVARAR</sequence>
<dbReference type="Gene3D" id="3.20.20.10">
    <property type="entry name" value="Alanine racemase"/>
    <property type="match status" value="1"/>
</dbReference>
<dbReference type="SUPFAM" id="SSF50621">
    <property type="entry name" value="Alanine racemase C-terminal domain-like"/>
    <property type="match status" value="1"/>
</dbReference>
<dbReference type="PANTHER" id="PTHR43295:SF9">
    <property type="entry name" value="BIOSYNTHETIC ARGININE DECARBOXYLASE"/>
    <property type="match status" value="1"/>
</dbReference>
<gene>
    <name evidence="4" type="ORF">OSCT_2643</name>
</gene>
<comment type="caution">
    <text evidence="4">The sequence shown here is derived from an EMBL/GenBank/DDBJ whole genome shotgun (WGS) entry which is preliminary data.</text>
</comment>
<dbReference type="eggNOG" id="COG0019">
    <property type="taxonomic scope" value="Bacteria"/>
</dbReference>
<dbReference type="HOGENOM" id="CLU_027243_2_0_0"/>
<name>E1IH42_9CHLR</name>
<feature type="domain" description="Orn/DAP/Arg decarboxylase 2 N-terminal" evidence="3">
    <location>
        <begin position="77"/>
        <end position="321"/>
    </location>
</feature>
<evidence type="ECO:0000259" key="3">
    <source>
        <dbReference type="Pfam" id="PF02784"/>
    </source>
</evidence>
<dbReference type="Proteomes" id="UP000054010">
    <property type="component" value="Unassembled WGS sequence"/>
</dbReference>
<dbReference type="InterPro" id="IPR002985">
    <property type="entry name" value="Arg_decrbxlase"/>
</dbReference>
<dbReference type="Gene3D" id="2.40.37.10">
    <property type="entry name" value="Lyase, Ornithine Decarboxylase, Chain A, domain 1"/>
    <property type="match status" value="1"/>
</dbReference>
<protein>
    <submittedName>
        <fullName evidence="4">Orn/DAP/Arg decarboxylase 2</fullName>
    </submittedName>
</protein>
<evidence type="ECO:0000313" key="5">
    <source>
        <dbReference type="Proteomes" id="UP000054010"/>
    </source>
</evidence>